<feature type="compositionally biased region" description="Acidic residues" evidence="1">
    <location>
        <begin position="8"/>
        <end position="28"/>
    </location>
</feature>
<proteinExistence type="predicted"/>
<reference evidence="2" key="1">
    <citation type="submission" date="2021-01" db="EMBL/GenBank/DDBJ databases">
        <authorList>
            <person name="Corre E."/>
            <person name="Pelletier E."/>
            <person name="Niang G."/>
            <person name="Scheremetjew M."/>
            <person name="Finn R."/>
            <person name="Kale V."/>
            <person name="Holt S."/>
            <person name="Cochrane G."/>
            <person name="Meng A."/>
            <person name="Brown T."/>
            <person name="Cohen L."/>
        </authorList>
    </citation>
    <scope>NUCLEOTIDE SEQUENCE</scope>
    <source>
        <strain evidence="2">FSP1.4</strain>
    </source>
</reference>
<feature type="region of interest" description="Disordered" evidence="1">
    <location>
        <begin position="1"/>
        <end position="31"/>
    </location>
</feature>
<dbReference type="EMBL" id="HBII01027916">
    <property type="protein sequence ID" value="CAE0352777.1"/>
    <property type="molecule type" value="Transcribed_RNA"/>
</dbReference>
<organism evidence="2">
    <name type="scientific">Euplotes harpa</name>
    <dbReference type="NCBI Taxonomy" id="151035"/>
    <lineage>
        <taxon>Eukaryota</taxon>
        <taxon>Sar</taxon>
        <taxon>Alveolata</taxon>
        <taxon>Ciliophora</taxon>
        <taxon>Intramacronucleata</taxon>
        <taxon>Spirotrichea</taxon>
        <taxon>Hypotrichia</taxon>
        <taxon>Euplotida</taxon>
        <taxon>Euplotidae</taxon>
        <taxon>Euplotes</taxon>
    </lineage>
</organism>
<protein>
    <submittedName>
        <fullName evidence="2">Uncharacterized protein</fullName>
    </submittedName>
</protein>
<evidence type="ECO:0000256" key="1">
    <source>
        <dbReference type="SAM" id="MobiDB-lite"/>
    </source>
</evidence>
<name>A0A7S3JEB7_9SPIT</name>
<accession>A0A7S3JEB7</accession>
<sequence length="130" mass="15102">MNMKSFLDELDIDKELLDQPEPDANEFEEEKHKEDVNLLMFARLHSSPFSMLKNNSRFLLTNEDIKSFNRMAGKKKANPDELKQIGEVNIVEECDEVNGTVETKIKNPLTKKFKDEEGQEENLKNSNEKI</sequence>
<gene>
    <name evidence="2" type="ORF">EHAR0213_LOCUS11693</name>
</gene>
<dbReference type="AlphaFoldDB" id="A0A7S3JEB7"/>
<evidence type="ECO:0000313" key="2">
    <source>
        <dbReference type="EMBL" id="CAE0352777.1"/>
    </source>
</evidence>